<gene>
    <name evidence="8" type="ORF">Z518_09058</name>
</gene>
<dbReference type="Proteomes" id="UP000053617">
    <property type="component" value="Unassembled WGS sequence"/>
</dbReference>
<feature type="transmembrane region" description="Helical" evidence="6">
    <location>
        <begin position="251"/>
        <end position="271"/>
    </location>
</feature>
<evidence type="ECO:0000256" key="3">
    <source>
        <dbReference type="ARBA" id="ARBA00022692"/>
    </source>
</evidence>
<dbReference type="VEuPathDB" id="FungiDB:Z518_09058"/>
<dbReference type="PANTHER" id="PTHR23501">
    <property type="entry name" value="MAJOR FACILITATOR SUPERFAMILY"/>
    <property type="match status" value="1"/>
</dbReference>
<comment type="similarity">
    <text evidence="2">Belongs to the major facilitator superfamily. TCR/Tet family.</text>
</comment>
<accession>A0A0D2GSI2</accession>
<feature type="transmembrane region" description="Helical" evidence="6">
    <location>
        <begin position="97"/>
        <end position="117"/>
    </location>
</feature>
<dbReference type="SUPFAM" id="SSF103473">
    <property type="entry name" value="MFS general substrate transporter"/>
    <property type="match status" value="1"/>
</dbReference>
<keyword evidence="9" id="KW-1185">Reference proteome</keyword>
<evidence type="ECO:0000256" key="4">
    <source>
        <dbReference type="ARBA" id="ARBA00022989"/>
    </source>
</evidence>
<feature type="transmembrane region" description="Helical" evidence="6">
    <location>
        <begin position="129"/>
        <end position="154"/>
    </location>
</feature>
<comment type="subcellular location">
    <subcellularLocation>
        <location evidence="1">Membrane</location>
        <topology evidence="1">Multi-pass membrane protein</topology>
    </subcellularLocation>
</comment>
<organism evidence="8 9">
    <name type="scientific">Rhinocladiella mackenziei CBS 650.93</name>
    <dbReference type="NCBI Taxonomy" id="1442369"/>
    <lineage>
        <taxon>Eukaryota</taxon>
        <taxon>Fungi</taxon>
        <taxon>Dikarya</taxon>
        <taxon>Ascomycota</taxon>
        <taxon>Pezizomycotina</taxon>
        <taxon>Eurotiomycetes</taxon>
        <taxon>Chaetothyriomycetidae</taxon>
        <taxon>Chaetothyriales</taxon>
        <taxon>Herpotrichiellaceae</taxon>
        <taxon>Rhinocladiella</taxon>
    </lineage>
</organism>
<dbReference type="RefSeq" id="XP_013268469.1">
    <property type="nucleotide sequence ID" value="XM_013413015.1"/>
</dbReference>
<keyword evidence="4 6" id="KW-1133">Transmembrane helix</keyword>
<dbReference type="FunFam" id="1.20.1720.10:FF:000014">
    <property type="entry name" value="MFS drug transporter, putative"/>
    <property type="match status" value="1"/>
</dbReference>
<evidence type="ECO:0000259" key="7">
    <source>
        <dbReference type="PROSITE" id="PS50850"/>
    </source>
</evidence>
<evidence type="ECO:0000313" key="9">
    <source>
        <dbReference type="Proteomes" id="UP000053617"/>
    </source>
</evidence>
<reference evidence="8 9" key="1">
    <citation type="submission" date="2015-01" db="EMBL/GenBank/DDBJ databases">
        <title>The Genome Sequence of Rhinocladiella mackenzie CBS 650.93.</title>
        <authorList>
            <consortium name="The Broad Institute Genomics Platform"/>
            <person name="Cuomo C."/>
            <person name="de Hoog S."/>
            <person name="Gorbushina A."/>
            <person name="Stielow B."/>
            <person name="Teixiera M."/>
            <person name="Abouelleil A."/>
            <person name="Chapman S.B."/>
            <person name="Priest M."/>
            <person name="Young S.K."/>
            <person name="Wortman J."/>
            <person name="Nusbaum C."/>
            <person name="Birren B."/>
        </authorList>
    </citation>
    <scope>NUCLEOTIDE SEQUENCE [LARGE SCALE GENOMIC DNA]</scope>
    <source>
        <strain evidence="8 9">CBS 650.93</strain>
    </source>
</reference>
<keyword evidence="3 6" id="KW-0812">Transmembrane</keyword>
<dbReference type="GeneID" id="25297129"/>
<feature type="transmembrane region" description="Helical" evidence="6">
    <location>
        <begin position="389"/>
        <end position="407"/>
    </location>
</feature>
<evidence type="ECO:0000313" key="8">
    <source>
        <dbReference type="EMBL" id="KIX01333.1"/>
    </source>
</evidence>
<dbReference type="GO" id="GO:0005886">
    <property type="term" value="C:plasma membrane"/>
    <property type="evidence" value="ECO:0007669"/>
    <property type="project" value="TreeGrafter"/>
</dbReference>
<dbReference type="EMBL" id="KN847481">
    <property type="protein sequence ID" value="KIX01333.1"/>
    <property type="molecule type" value="Genomic_DNA"/>
</dbReference>
<dbReference type="AlphaFoldDB" id="A0A0D2GSI2"/>
<feature type="transmembrane region" description="Helical" evidence="6">
    <location>
        <begin position="532"/>
        <end position="551"/>
    </location>
</feature>
<feature type="domain" description="Major facilitator superfamily (MFS) profile" evidence="7">
    <location>
        <begin position="63"/>
        <end position="555"/>
    </location>
</feature>
<evidence type="ECO:0000256" key="2">
    <source>
        <dbReference type="ARBA" id="ARBA00007520"/>
    </source>
</evidence>
<feature type="transmembrane region" description="Helical" evidence="6">
    <location>
        <begin position="61"/>
        <end position="85"/>
    </location>
</feature>
<feature type="transmembrane region" description="Helical" evidence="6">
    <location>
        <begin position="283"/>
        <end position="302"/>
    </location>
</feature>
<dbReference type="CDD" id="cd17502">
    <property type="entry name" value="MFS_Azr1_MDR_like"/>
    <property type="match status" value="1"/>
</dbReference>
<dbReference type="InterPro" id="IPR036259">
    <property type="entry name" value="MFS_trans_sf"/>
</dbReference>
<feature type="transmembrane region" description="Helical" evidence="6">
    <location>
        <begin position="413"/>
        <end position="431"/>
    </location>
</feature>
<dbReference type="InterPro" id="IPR011701">
    <property type="entry name" value="MFS"/>
</dbReference>
<keyword evidence="5 6" id="KW-0472">Membrane</keyword>
<sequence>MAMASSHAPLVEDTIESIGLSAVQRPPPIATSRRSNEQKGFETLPPVLSEPVRRRSSFRMFTVMIALFSTLFIAALNTTIVATAIPTICSDLHSASGYSWIGASYVIATTAVVPIWAKLSDIWGRKPILLMAVALYFASSIICAVSSSMGMLIVSRTLQGVSGGGLSSLINIVISDLFSMRTRPLFLGLLHVIWAVAGGVGPVLGGAFTQLLSWRWIFWINLPISGAAFCLLFLCLDVHNPKTEFAEGIKAIDWAGSLSIVGLMVMVLLGLNFGGTAYPWDSPQVICLVVVGALMAVLFLFSESRLARYPIMPLGLFRHRSNAACLAIGFTHHFAINAAEYYFPLYFQSAKEASPLHSGVLLLPLMITEALMGVAAGIFIRQIGRYVELIRAGVTLLTIGNGLYVHFNATSSIGSIIAVEIVAGLGAGLLFDPPLIALQALVSQDDTATATATLGFMRNVGLSLSIVSGSVIFQNGMQLQRSNLRDHGLPTDLVTNLSGPDAAANVNLIATISNPAQKLAVKQAFAWSLRNVWIMCTCMAACGLLASALIIRKELAQEHTETQTGIRKKIAIVADVHDSQESARAAANREDVSA</sequence>
<evidence type="ECO:0000256" key="6">
    <source>
        <dbReference type="SAM" id="Phobius"/>
    </source>
</evidence>
<dbReference type="HOGENOM" id="CLU_000960_22_0_1"/>
<feature type="transmembrane region" description="Helical" evidence="6">
    <location>
        <begin position="216"/>
        <end position="239"/>
    </location>
</feature>
<dbReference type="GO" id="GO:0022857">
    <property type="term" value="F:transmembrane transporter activity"/>
    <property type="evidence" value="ECO:0007669"/>
    <property type="project" value="InterPro"/>
</dbReference>
<evidence type="ECO:0000256" key="5">
    <source>
        <dbReference type="ARBA" id="ARBA00023136"/>
    </source>
</evidence>
<dbReference type="InterPro" id="IPR020846">
    <property type="entry name" value="MFS_dom"/>
</dbReference>
<dbReference type="Pfam" id="PF07690">
    <property type="entry name" value="MFS_1"/>
    <property type="match status" value="1"/>
</dbReference>
<evidence type="ECO:0000256" key="1">
    <source>
        <dbReference type="ARBA" id="ARBA00004141"/>
    </source>
</evidence>
<dbReference type="PROSITE" id="PS50850">
    <property type="entry name" value="MFS"/>
    <property type="match status" value="1"/>
</dbReference>
<feature type="transmembrane region" description="Helical" evidence="6">
    <location>
        <begin position="356"/>
        <end position="380"/>
    </location>
</feature>
<feature type="transmembrane region" description="Helical" evidence="6">
    <location>
        <begin position="160"/>
        <end position="178"/>
    </location>
</feature>
<feature type="transmembrane region" description="Helical" evidence="6">
    <location>
        <begin position="185"/>
        <end position="204"/>
    </location>
</feature>
<name>A0A0D2GSI2_9EURO</name>
<protein>
    <recommendedName>
        <fullName evidence="7">Major facilitator superfamily (MFS) profile domain-containing protein</fullName>
    </recommendedName>
</protein>
<dbReference type="PRINTS" id="PR01036">
    <property type="entry name" value="TCRTETB"/>
</dbReference>
<proteinExistence type="inferred from homology"/>
<dbReference type="PANTHER" id="PTHR23501:SF158">
    <property type="entry name" value="TRANSPORTER, PUTATIVE (AFU_ORTHOLOGUE AFUA_5G14490)-RELATED"/>
    <property type="match status" value="1"/>
</dbReference>
<dbReference type="Gene3D" id="1.20.1250.20">
    <property type="entry name" value="MFS general substrate transporter like domains"/>
    <property type="match status" value="1"/>
</dbReference>
<feature type="transmembrane region" description="Helical" evidence="6">
    <location>
        <begin position="323"/>
        <end position="344"/>
    </location>
</feature>
<dbReference type="Gene3D" id="1.20.1720.10">
    <property type="entry name" value="Multidrug resistance protein D"/>
    <property type="match status" value="1"/>
</dbReference>
<dbReference type="OrthoDB" id="10021397at2759"/>